<dbReference type="SUPFAM" id="SSF117281">
    <property type="entry name" value="Kelch motif"/>
    <property type="match status" value="1"/>
</dbReference>
<evidence type="ECO:0000313" key="4">
    <source>
        <dbReference type="Proteomes" id="UP000030672"/>
    </source>
</evidence>
<dbReference type="RefSeq" id="XP_040884536.1">
    <property type="nucleotide sequence ID" value="XM_041024000.1"/>
</dbReference>
<dbReference type="SUPFAM" id="SSF50965">
    <property type="entry name" value="Galactose oxidase, central domain"/>
    <property type="match status" value="1"/>
</dbReference>
<dbReference type="Gene3D" id="2.120.10.80">
    <property type="entry name" value="Kelch-type beta propeller"/>
    <property type="match status" value="2"/>
</dbReference>
<dbReference type="EMBL" id="KL584824">
    <property type="protein sequence ID" value="KEQ67513.1"/>
    <property type="molecule type" value="Genomic_DNA"/>
</dbReference>
<evidence type="ECO:0000256" key="1">
    <source>
        <dbReference type="ARBA" id="ARBA00022737"/>
    </source>
</evidence>
<dbReference type="STRING" id="1043003.A0A074W3S1"/>
<dbReference type="GeneID" id="63917373"/>
<dbReference type="PANTHER" id="PTHR47435">
    <property type="entry name" value="KELCH REPEAT PROTEIN (AFU_ORTHOLOGUE AFUA_5G12780)"/>
    <property type="match status" value="1"/>
</dbReference>
<dbReference type="HOGENOM" id="CLU_030461_1_1_1"/>
<dbReference type="Pfam" id="PF24681">
    <property type="entry name" value="Kelch_KLHDC2_KLHL20_DRC7"/>
    <property type="match status" value="1"/>
</dbReference>
<keyword evidence="1" id="KW-0677">Repeat</keyword>
<protein>
    <submittedName>
        <fullName evidence="3">Galactose oxidase</fullName>
    </submittedName>
</protein>
<evidence type="ECO:0000313" key="3">
    <source>
        <dbReference type="EMBL" id="KEQ67513.1"/>
    </source>
</evidence>
<reference evidence="3 4" key="1">
    <citation type="journal article" date="2014" name="BMC Genomics">
        <title>Genome sequencing of four Aureobasidium pullulans varieties: biotechnological potential, stress tolerance, and description of new species.</title>
        <authorList>
            <person name="Gostin Ar C."/>
            <person name="Ohm R.A."/>
            <person name="Kogej T."/>
            <person name="Sonjak S."/>
            <person name="Turk M."/>
            <person name="Zajc J."/>
            <person name="Zalar P."/>
            <person name="Grube M."/>
            <person name="Sun H."/>
            <person name="Han J."/>
            <person name="Sharma A."/>
            <person name="Chiniquy J."/>
            <person name="Ngan C.Y."/>
            <person name="Lipzen A."/>
            <person name="Barry K."/>
            <person name="Grigoriev I.V."/>
            <person name="Gunde-Cimerman N."/>
        </authorList>
    </citation>
    <scope>NUCLEOTIDE SEQUENCE [LARGE SCALE GENOMIC DNA]</scope>
    <source>
        <strain evidence="3 4">CBS 110374</strain>
    </source>
</reference>
<gene>
    <name evidence="3" type="ORF">M437DRAFT_61912</name>
</gene>
<keyword evidence="4" id="KW-1185">Reference proteome</keyword>
<organism evidence="3 4">
    <name type="scientific">Aureobasidium melanogenum (strain CBS 110374)</name>
    <name type="common">Aureobasidium pullulans var. melanogenum</name>
    <dbReference type="NCBI Taxonomy" id="1043003"/>
    <lineage>
        <taxon>Eukaryota</taxon>
        <taxon>Fungi</taxon>
        <taxon>Dikarya</taxon>
        <taxon>Ascomycota</taxon>
        <taxon>Pezizomycotina</taxon>
        <taxon>Dothideomycetes</taxon>
        <taxon>Dothideomycetidae</taxon>
        <taxon>Dothideales</taxon>
        <taxon>Saccotheciaceae</taxon>
        <taxon>Aureobasidium</taxon>
    </lineage>
</organism>
<accession>A0A074W3S1</accession>
<name>A0A074W3S1_AURM1</name>
<dbReference type="InterPro" id="IPR011043">
    <property type="entry name" value="Gal_Oxase/kelch_b-propeller"/>
</dbReference>
<proteinExistence type="predicted"/>
<dbReference type="InterPro" id="IPR015915">
    <property type="entry name" value="Kelch-typ_b-propeller"/>
</dbReference>
<dbReference type="GO" id="GO:0019760">
    <property type="term" value="P:glucosinolate metabolic process"/>
    <property type="evidence" value="ECO:0007669"/>
    <property type="project" value="UniProtKB-ARBA"/>
</dbReference>
<dbReference type="PANTHER" id="PTHR47435:SF4">
    <property type="entry name" value="KELCH REPEAT PROTEIN (AFU_ORTHOLOGUE AFUA_5G12780)"/>
    <property type="match status" value="1"/>
</dbReference>
<dbReference type="Proteomes" id="UP000030672">
    <property type="component" value="Unassembled WGS sequence"/>
</dbReference>
<keyword evidence="2" id="KW-0408">Iron</keyword>
<evidence type="ECO:0000256" key="2">
    <source>
        <dbReference type="ARBA" id="ARBA00023004"/>
    </source>
</evidence>
<sequence length="349" mass="38080">MATIQGTWTLTRRADSLQRSSQTLSTLGNRALIFGGELHPRQPRDNNVHILNFIPGRPKASLQEFEAHFTGKPEDVGDWPLARVGTASTVVDDRIYYFSGRGGVDMAPIDEQGKLWQFCFSDAHGVGWNEISPADNSQPAPEPRSYHCMASDGTTTLYVHAGCPASGRLSDLWAFNVNERKWRQLTSAPGAPRGGTSITFSNGKLYRMGGFDGKHELGGEIDIYDIASDRWSTHTFSPDGNEGPGCRSVGTLLAINVHGRPSLITAFGESDPSALGHAGAGNMLPDAWLWDIETKKWSKIVTEEGADVPQPRGWFAADVLNIEDKEGIIVQGGLAEDNQRLDDAWVLSF</sequence>
<dbReference type="AlphaFoldDB" id="A0A074W3S1"/>